<feature type="modified residue" description="4-aspartylphosphate" evidence="6">
    <location>
        <position position="710"/>
    </location>
</feature>
<dbReference type="PANTHER" id="PTHR43304">
    <property type="entry name" value="PHYTOCHROME-LIKE PROTEIN CPH1"/>
    <property type="match status" value="1"/>
</dbReference>
<comment type="catalytic activity">
    <reaction evidence="1">
        <text>ATP + protein L-histidine = ADP + protein N-phospho-L-histidine.</text>
        <dbReference type="EC" id="2.7.13.3"/>
    </reaction>
</comment>
<dbReference type="EC" id="2.7.13.3" evidence="2"/>
<dbReference type="SUPFAM" id="SSF55785">
    <property type="entry name" value="PYP-like sensor domain (PAS domain)"/>
    <property type="match status" value="2"/>
</dbReference>
<dbReference type="PRINTS" id="PR00344">
    <property type="entry name" value="BCTRLSENSOR"/>
</dbReference>
<dbReference type="SUPFAM" id="SSF47384">
    <property type="entry name" value="Homodimeric domain of signal transducing histidine kinase"/>
    <property type="match status" value="1"/>
</dbReference>
<proteinExistence type="predicted"/>
<evidence type="ECO:0000256" key="2">
    <source>
        <dbReference type="ARBA" id="ARBA00012438"/>
    </source>
</evidence>
<keyword evidence="3 6" id="KW-0597">Phosphoprotein</keyword>
<evidence type="ECO:0000259" key="11">
    <source>
        <dbReference type="PROSITE" id="PS50113"/>
    </source>
</evidence>
<evidence type="ECO:0000259" key="10">
    <source>
        <dbReference type="PROSITE" id="PS50112"/>
    </source>
</evidence>
<dbReference type="CDD" id="cd00082">
    <property type="entry name" value="HisKA"/>
    <property type="match status" value="1"/>
</dbReference>
<dbReference type="Pfam" id="PF02518">
    <property type="entry name" value="HATPase_c"/>
    <property type="match status" value="1"/>
</dbReference>
<dbReference type="RefSeq" id="WP_189690062.1">
    <property type="nucleotide sequence ID" value="NZ_BMYK01000027.1"/>
</dbReference>
<feature type="coiled-coil region" evidence="7">
    <location>
        <begin position="113"/>
        <end position="147"/>
    </location>
</feature>
<dbReference type="SMART" id="SM00091">
    <property type="entry name" value="PAS"/>
    <property type="match status" value="2"/>
</dbReference>
<dbReference type="NCBIfam" id="TIGR00229">
    <property type="entry name" value="sensory_box"/>
    <property type="match status" value="2"/>
</dbReference>
<dbReference type="CDD" id="cd00130">
    <property type="entry name" value="PAS"/>
    <property type="match status" value="2"/>
</dbReference>
<dbReference type="InterPro" id="IPR052162">
    <property type="entry name" value="Sensor_kinase/Photoreceptor"/>
</dbReference>
<dbReference type="InterPro" id="IPR001789">
    <property type="entry name" value="Sig_transdc_resp-reg_receiver"/>
</dbReference>
<sequence>MQQPDPARDASLLQQQVARALADAERAHRAQRHLEAAQRYAQAAQQAQAQGWLPDEALAHEGAAQCLAALGLAAASEAHWRRAHAAHARCGADARRRELEQAHAFLRAHETQDARLIDELRREIRERQEAERQSARVQAALAESEQRFRRMADATPDVIWITELVPERVVYVSPSFERVWGRKAEDLYRDPRLWTASIYAEDRATVEHAFGAWIEGGADVPWTAEFRVVQPGGAVRWIHERGVMISDDWIGRVTGISTDITERKEAEAALRISESRFALAAAGSNDGIFDWDIPNDRMYLSERAQRLYGLEPGPEVRRREDWVRMLRQHPDDAARRTATLWGYLEGRLPAYDGEYRILYPDGLYRWVRIQGLCVRDTSGRPLRMAGSISDIDPHKRAEAALRQTQRLEAVGTLAGGIAHDFNNILGAVLGFGEMAQRSTRAGSRARRDIDFIMTAAERGRALVERILAFSRSGLIARVPVHIAHVTQETLQLMSAAIPAEVQFTQHLATGRAASLGDATQWHQVVMNLVTNALQSMPEGGALHVGLTLQGLDRPRVATTGQLGPGEYLVLEVADTGAGIAPEHLARIFDPFFTTREAGSGTGLGLSLVHGIVSEFGGAVDVRSEPGAGSRFCVWLPRTGDADVPADSTPARLPRGRHEQILVVDDEDALLHLATQRLAELGYVPVGFRSGTEALAAFAAHPERFDAVLTDERMPGLSGTELVREVHALRPGMPILLLTGYTDAERVQRARAAGASAVLRKPLAEQDLARALARVLANAAGRAA</sequence>
<dbReference type="InterPro" id="IPR000014">
    <property type="entry name" value="PAS"/>
</dbReference>
<evidence type="ECO:0000313" key="12">
    <source>
        <dbReference type="EMBL" id="GHC98811.1"/>
    </source>
</evidence>
<keyword evidence="7" id="KW-0175">Coiled coil</keyword>
<dbReference type="InterPro" id="IPR003594">
    <property type="entry name" value="HATPase_dom"/>
</dbReference>
<dbReference type="PROSITE" id="PS50109">
    <property type="entry name" value="HIS_KIN"/>
    <property type="match status" value="1"/>
</dbReference>
<dbReference type="InterPro" id="IPR005467">
    <property type="entry name" value="His_kinase_dom"/>
</dbReference>
<feature type="domain" description="PAC" evidence="11">
    <location>
        <begin position="351"/>
        <end position="403"/>
    </location>
</feature>
<gene>
    <name evidence="12" type="ORF">GCM10007320_54860</name>
</gene>
<dbReference type="InterPro" id="IPR035965">
    <property type="entry name" value="PAS-like_dom_sf"/>
</dbReference>
<dbReference type="Gene3D" id="3.40.50.2300">
    <property type="match status" value="1"/>
</dbReference>
<dbReference type="PANTHER" id="PTHR43304:SF1">
    <property type="entry name" value="PAC DOMAIN-CONTAINING PROTEIN"/>
    <property type="match status" value="1"/>
</dbReference>
<dbReference type="InterPro" id="IPR000700">
    <property type="entry name" value="PAS-assoc_C"/>
</dbReference>
<dbReference type="SUPFAM" id="SSF55874">
    <property type="entry name" value="ATPase domain of HSP90 chaperone/DNA topoisomerase II/histidine kinase"/>
    <property type="match status" value="1"/>
</dbReference>
<feature type="domain" description="Response regulatory" evidence="9">
    <location>
        <begin position="659"/>
        <end position="775"/>
    </location>
</feature>
<dbReference type="CDD" id="cd00156">
    <property type="entry name" value="REC"/>
    <property type="match status" value="1"/>
</dbReference>
<accession>A0ABQ3GBW9</accession>
<dbReference type="SUPFAM" id="SSF52172">
    <property type="entry name" value="CheY-like"/>
    <property type="match status" value="1"/>
</dbReference>
<dbReference type="SMART" id="SM00388">
    <property type="entry name" value="HisKA"/>
    <property type="match status" value="1"/>
</dbReference>
<dbReference type="Gene3D" id="1.10.287.130">
    <property type="match status" value="1"/>
</dbReference>
<keyword evidence="5" id="KW-0418">Kinase</keyword>
<evidence type="ECO:0000256" key="4">
    <source>
        <dbReference type="ARBA" id="ARBA00022679"/>
    </source>
</evidence>
<evidence type="ECO:0000313" key="13">
    <source>
        <dbReference type="Proteomes" id="UP000626210"/>
    </source>
</evidence>
<evidence type="ECO:0000256" key="3">
    <source>
        <dbReference type="ARBA" id="ARBA00022553"/>
    </source>
</evidence>
<dbReference type="InterPro" id="IPR003661">
    <property type="entry name" value="HisK_dim/P_dom"/>
</dbReference>
<dbReference type="PROSITE" id="PS50112">
    <property type="entry name" value="PAS"/>
    <property type="match status" value="1"/>
</dbReference>
<evidence type="ECO:0000256" key="7">
    <source>
        <dbReference type="SAM" id="Coils"/>
    </source>
</evidence>
<dbReference type="PROSITE" id="PS50110">
    <property type="entry name" value="RESPONSE_REGULATORY"/>
    <property type="match status" value="1"/>
</dbReference>
<dbReference type="SMART" id="SM00086">
    <property type="entry name" value="PAC"/>
    <property type="match status" value="2"/>
</dbReference>
<keyword evidence="4" id="KW-0808">Transferase</keyword>
<dbReference type="SMART" id="SM00448">
    <property type="entry name" value="REC"/>
    <property type="match status" value="1"/>
</dbReference>
<dbReference type="Pfam" id="PF00072">
    <property type="entry name" value="Response_reg"/>
    <property type="match status" value="1"/>
</dbReference>
<feature type="domain" description="PAC" evidence="11">
    <location>
        <begin position="222"/>
        <end position="272"/>
    </location>
</feature>
<dbReference type="SMART" id="SM00387">
    <property type="entry name" value="HATPase_c"/>
    <property type="match status" value="1"/>
</dbReference>
<dbReference type="InterPro" id="IPR001610">
    <property type="entry name" value="PAC"/>
</dbReference>
<organism evidence="12 13">
    <name type="scientific">Pseudorhodoferax aquiterrae</name>
    <dbReference type="NCBI Taxonomy" id="747304"/>
    <lineage>
        <taxon>Bacteria</taxon>
        <taxon>Pseudomonadati</taxon>
        <taxon>Pseudomonadota</taxon>
        <taxon>Betaproteobacteria</taxon>
        <taxon>Burkholderiales</taxon>
        <taxon>Comamonadaceae</taxon>
    </lineage>
</organism>
<evidence type="ECO:0000259" key="8">
    <source>
        <dbReference type="PROSITE" id="PS50109"/>
    </source>
</evidence>
<dbReference type="InterPro" id="IPR013655">
    <property type="entry name" value="PAS_fold_3"/>
</dbReference>
<evidence type="ECO:0000256" key="5">
    <source>
        <dbReference type="ARBA" id="ARBA00022777"/>
    </source>
</evidence>
<dbReference type="PROSITE" id="PS50113">
    <property type="entry name" value="PAC"/>
    <property type="match status" value="2"/>
</dbReference>
<name>A0ABQ3GBW9_9BURK</name>
<dbReference type="Pfam" id="PF08447">
    <property type="entry name" value="PAS_3"/>
    <property type="match status" value="2"/>
</dbReference>
<dbReference type="EMBL" id="BMYK01000027">
    <property type="protein sequence ID" value="GHC98811.1"/>
    <property type="molecule type" value="Genomic_DNA"/>
</dbReference>
<keyword evidence="13" id="KW-1185">Reference proteome</keyword>
<feature type="domain" description="Histidine kinase" evidence="8">
    <location>
        <begin position="416"/>
        <end position="639"/>
    </location>
</feature>
<evidence type="ECO:0000256" key="6">
    <source>
        <dbReference type="PROSITE-ProRule" id="PRU00169"/>
    </source>
</evidence>
<dbReference type="InterPro" id="IPR036890">
    <property type="entry name" value="HATPase_C_sf"/>
</dbReference>
<reference evidence="13" key="1">
    <citation type="journal article" date="2019" name="Int. J. Syst. Evol. Microbiol.">
        <title>The Global Catalogue of Microorganisms (GCM) 10K type strain sequencing project: providing services to taxonomists for standard genome sequencing and annotation.</title>
        <authorList>
            <consortium name="The Broad Institute Genomics Platform"/>
            <consortium name="The Broad Institute Genome Sequencing Center for Infectious Disease"/>
            <person name="Wu L."/>
            <person name="Ma J."/>
        </authorList>
    </citation>
    <scope>NUCLEOTIDE SEQUENCE [LARGE SCALE GENOMIC DNA]</scope>
    <source>
        <strain evidence="13">KCTC 23314</strain>
    </source>
</reference>
<evidence type="ECO:0000259" key="9">
    <source>
        <dbReference type="PROSITE" id="PS50110"/>
    </source>
</evidence>
<dbReference type="Proteomes" id="UP000626210">
    <property type="component" value="Unassembled WGS sequence"/>
</dbReference>
<comment type="caution">
    <text evidence="12">The sequence shown here is derived from an EMBL/GenBank/DDBJ whole genome shotgun (WGS) entry which is preliminary data.</text>
</comment>
<dbReference type="Gene3D" id="3.30.450.20">
    <property type="entry name" value="PAS domain"/>
    <property type="match status" value="2"/>
</dbReference>
<evidence type="ECO:0000256" key="1">
    <source>
        <dbReference type="ARBA" id="ARBA00000085"/>
    </source>
</evidence>
<dbReference type="InterPro" id="IPR036097">
    <property type="entry name" value="HisK_dim/P_sf"/>
</dbReference>
<feature type="domain" description="PAS" evidence="10">
    <location>
        <begin position="144"/>
        <end position="217"/>
    </location>
</feature>
<protein>
    <recommendedName>
        <fullName evidence="2">histidine kinase</fullName>
        <ecNumber evidence="2">2.7.13.3</ecNumber>
    </recommendedName>
</protein>
<dbReference type="Pfam" id="PF00512">
    <property type="entry name" value="HisKA"/>
    <property type="match status" value="1"/>
</dbReference>
<dbReference type="Gene3D" id="3.30.565.10">
    <property type="entry name" value="Histidine kinase-like ATPase, C-terminal domain"/>
    <property type="match status" value="1"/>
</dbReference>
<dbReference type="InterPro" id="IPR004358">
    <property type="entry name" value="Sig_transdc_His_kin-like_C"/>
</dbReference>
<dbReference type="InterPro" id="IPR011006">
    <property type="entry name" value="CheY-like_superfamily"/>
</dbReference>